<accession>A0A915IGB9</accession>
<dbReference type="WBParaSite" id="nRc.2.0.1.t12943-RA">
    <property type="protein sequence ID" value="nRc.2.0.1.t12943-RA"/>
    <property type="gene ID" value="nRc.2.0.1.g12943"/>
</dbReference>
<sequence>MEDKLVRISSEMARRTDVDGTLAENVKGPRVMERRRLGTPPRIVHQIEERLEEIRWKSKPAWKSNLVDMNMDNY</sequence>
<proteinExistence type="predicted"/>
<dbReference type="AlphaFoldDB" id="A0A915IGB9"/>
<evidence type="ECO:0000313" key="1">
    <source>
        <dbReference type="Proteomes" id="UP000887565"/>
    </source>
</evidence>
<protein>
    <submittedName>
        <fullName evidence="2">Uncharacterized protein</fullName>
    </submittedName>
</protein>
<organism evidence="1 2">
    <name type="scientific">Romanomermis culicivorax</name>
    <name type="common">Nematode worm</name>
    <dbReference type="NCBI Taxonomy" id="13658"/>
    <lineage>
        <taxon>Eukaryota</taxon>
        <taxon>Metazoa</taxon>
        <taxon>Ecdysozoa</taxon>
        <taxon>Nematoda</taxon>
        <taxon>Enoplea</taxon>
        <taxon>Dorylaimia</taxon>
        <taxon>Mermithida</taxon>
        <taxon>Mermithoidea</taxon>
        <taxon>Mermithidae</taxon>
        <taxon>Romanomermis</taxon>
    </lineage>
</organism>
<evidence type="ECO:0000313" key="2">
    <source>
        <dbReference type="WBParaSite" id="nRc.2.0.1.t12943-RA"/>
    </source>
</evidence>
<dbReference type="Proteomes" id="UP000887565">
    <property type="component" value="Unplaced"/>
</dbReference>
<keyword evidence="1" id="KW-1185">Reference proteome</keyword>
<reference evidence="2" key="1">
    <citation type="submission" date="2022-11" db="UniProtKB">
        <authorList>
            <consortium name="WormBaseParasite"/>
        </authorList>
    </citation>
    <scope>IDENTIFICATION</scope>
</reference>
<name>A0A915IGB9_ROMCU</name>